<comment type="caution">
    <text evidence="10">The sequence shown here is derived from an EMBL/GenBank/DDBJ whole genome shotgun (WGS) entry which is preliminary data.</text>
</comment>
<evidence type="ECO:0000259" key="9">
    <source>
        <dbReference type="PROSITE" id="PS50157"/>
    </source>
</evidence>
<reference evidence="11" key="1">
    <citation type="journal article" date="2017" name="Nat. Microbiol.">
        <title>Global analysis of biosynthetic gene clusters reveals vast potential of secondary metabolite production in Penicillium species.</title>
        <authorList>
            <person name="Nielsen J.C."/>
            <person name="Grijseels S."/>
            <person name="Prigent S."/>
            <person name="Ji B."/>
            <person name="Dainat J."/>
            <person name="Nielsen K.F."/>
            <person name="Frisvad J.C."/>
            <person name="Workman M."/>
            <person name="Nielsen J."/>
        </authorList>
    </citation>
    <scope>NUCLEOTIDE SEQUENCE [LARGE SCALE GENOMIC DNA]</scope>
    <source>
        <strain evidence="11">IBT 31811</strain>
    </source>
</reference>
<evidence type="ECO:0000256" key="5">
    <source>
        <dbReference type="ARBA" id="ARBA00022833"/>
    </source>
</evidence>
<dbReference type="InterPro" id="IPR051059">
    <property type="entry name" value="VerF-like"/>
</dbReference>
<keyword evidence="2" id="KW-0479">Metal-binding</keyword>
<dbReference type="PROSITE" id="PS00028">
    <property type="entry name" value="ZINC_FINGER_C2H2_1"/>
    <property type="match status" value="2"/>
</dbReference>
<dbReference type="STRING" id="416450.A0A1V6Q7Q7"/>
<comment type="subcellular location">
    <subcellularLocation>
        <location evidence="1">Nucleus</location>
    </subcellularLocation>
</comment>
<keyword evidence="3" id="KW-0677">Repeat</keyword>
<dbReference type="PROSITE" id="PS50157">
    <property type="entry name" value="ZINC_FINGER_C2H2_2"/>
    <property type="match status" value="2"/>
</dbReference>
<gene>
    <name evidence="10" type="ORF">PENANT_c010G04646</name>
</gene>
<proteinExistence type="predicted"/>
<feature type="domain" description="C2H2-type" evidence="9">
    <location>
        <begin position="11"/>
        <end position="38"/>
    </location>
</feature>
<dbReference type="Pfam" id="PF00096">
    <property type="entry name" value="zf-C2H2"/>
    <property type="match status" value="2"/>
</dbReference>
<feature type="domain" description="C2H2-type" evidence="9">
    <location>
        <begin position="39"/>
        <end position="66"/>
    </location>
</feature>
<dbReference type="SMART" id="SM00355">
    <property type="entry name" value="ZnF_C2H2"/>
    <property type="match status" value="2"/>
</dbReference>
<dbReference type="AlphaFoldDB" id="A0A1V6Q7Q7"/>
<dbReference type="InterPro" id="IPR013087">
    <property type="entry name" value="Znf_C2H2_type"/>
</dbReference>
<keyword evidence="6" id="KW-0539">Nucleus</keyword>
<keyword evidence="4 7" id="KW-0863">Zinc-finger</keyword>
<protein>
    <recommendedName>
        <fullName evidence="9">C2H2-type domain-containing protein</fullName>
    </recommendedName>
</protein>
<evidence type="ECO:0000256" key="2">
    <source>
        <dbReference type="ARBA" id="ARBA00022723"/>
    </source>
</evidence>
<dbReference type="Gene3D" id="3.30.160.60">
    <property type="entry name" value="Classic Zinc Finger"/>
    <property type="match status" value="2"/>
</dbReference>
<dbReference type="GO" id="GO:0008270">
    <property type="term" value="F:zinc ion binding"/>
    <property type="evidence" value="ECO:0007669"/>
    <property type="project" value="UniProtKB-KW"/>
</dbReference>
<evidence type="ECO:0000313" key="11">
    <source>
        <dbReference type="Proteomes" id="UP000191672"/>
    </source>
</evidence>
<sequence>MSTTTPESTRFRCALCPKEFSRRENLSRHARIHKQQKLHRCPVCGKEFTRSDVRQRHEEIHKTKRAPSATLKPLAQTASPQEHGLASTHTADVLRHTRSAETHYVAESSSLGSLAAQSFPQNNVQHLVENDWTPMHPLNMEIDHSPQLEVQPKTGQPLHWAEQSSQNNFDHDLIRWMQEPCLFEDMCFDDDIMSVLLESGSMPPFNAAPILAMDIDKDQATIDRHDQSSNTFVERGDRMCRPTSPPNEASEEDKWPYRWDPGSQAITAAKPIELPKNHPLRRDHDPSFDISQQRYERLIAFLLEPARRGFSFHSLHFPELQTTNIFIGLFFTRFEHQMPVIHRPSLKSCDDLPDPLLATMIAIGAIYSRERHTCRFSIVLVDMARLSSQIALEMNNKFMRDPIGFTATLEPEVQTHYAYLVTRCLSSRHPDSTLSLPEQDVCRSLAERKELISKMLVAWEQAYASVPAPDVAVYETSRHFHSSSQVYRRLGRLTLHVPIVDLQNALGKSGAAEITPAIEMMHKVFTNHPDDVGLILTHCLEVIRDLRVQPNSKSRMTEPAEIITCFLTR</sequence>
<dbReference type="GO" id="GO:0000978">
    <property type="term" value="F:RNA polymerase II cis-regulatory region sequence-specific DNA binding"/>
    <property type="evidence" value="ECO:0007669"/>
    <property type="project" value="InterPro"/>
</dbReference>
<evidence type="ECO:0000313" key="10">
    <source>
        <dbReference type="EMBL" id="OQD85249.1"/>
    </source>
</evidence>
<evidence type="ECO:0000256" key="7">
    <source>
        <dbReference type="PROSITE-ProRule" id="PRU00042"/>
    </source>
</evidence>
<feature type="region of interest" description="Disordered" evidence="8">
    <location>
        <begin position="58"/>
        <end position="85"/>
    </location>
</feature>
<name>A0A1V6Q7Q7_9EURO</name>
<dbReference type="PANTHER" id="PTHR40626:SF11">
    <property type="entry name" value="ZINC FINGER PROTEIN YPR022C"/>
    <property type="match status" value="1"/>
</dbReference>
<dbReference type="GO" id="GO:0000785">
    <property type="term" value="C:chromatin"/>
    <property type="evidence" value="ECO:0007669"/>
    <property type="project" value="TreeGrafter"/>
</dbReference>
<keyword evidence="11" id="KW-1185">Reference proteome</keyword>
<evidence type="ECO:0000256" key="4">
    <source>
        <dbReference type="ARBA" id="ARBA00022771"/>
    </source>
</evidence>
<evidence type="ECO:0000256" key="3">
    <source>
        <dbReference type="ARBA" id="ARBA00022737"/>
    </source>
</evidence>
<keyword evidence="5" id="KW-0862">Zinc</keyword>
<dbReference type="PANTHER" id="PTHR40626">
    <property type="entry name" value="MIP31509P"/>
    <property type="match status" value="1"/>
</dbReference>
<dbReference type="Proteomes" id="UP000191672">
    <property type="component" value="Unassembled WGS sequence"/>
</dbReference>
<dbReference type="SUPFAM" id="SSF57667">
    <property type="entry name" value="beta-beta-alpha zinc fingers"/>
    <property type="match status" value="1"/>
</dbReference>
<dbReference type="GO" id="GO:0000981">
    <property type="term" value="F:DNA-binding transcription factor activity, RNA polymerase II-specific"/>
    <property type="evidence" value="ECO:0007669"/>
    <property type="project" value="InterPro"/>
</dbReference>
<dbReference type="EMBL" id="MDYN01000010">
    <property type="protein sequence ID" value="OQD85249.1"/>
    <property type="molecule type" value="Genomic_DNA"/>
</dbReference>
<evidence type="ECO:0000256" key="8">
    <source>
        <dbReference type="SAM" id="MobiDB-lite"/>
    </source>
</evidence>
<evidence type="ECO:0000256" key="1">
    <source>
        <dbReference type="ARBA" id="ARBA00004123"/>
    </source>
</evidence>
<dbReference type="InterPro" id="IPR036236">
    <property type="entry name" value="Znf_C2H2_sf"/>
</dbReference>
<organism evidence="10 11">
    <name type="scientific">Penicillium antarcticum</name>
    <dbReference type="NCBI Taxonomy" id="416450"/>
    <lineage>
        <taxon>Eukaryota</taxon>
        <taxon>Fungi</taxon>
        <taxon>Dikarya</taxon>
        <taxon>Ascomycota</taxon>
        <taxon>Pezizomycotina</taxon>
        <taxon>Eurotiomycetes</taxon>
        <taxon>Eurotiomycetidae</taxon>
        <taxon>Eurotiales</taxon>
        <taxon>Aspergillaceae</taxon>
        <taxon>Penicillium</taxon>
    </lineage>
</organism>
<dbReference type="GO" id="GO:0005634">
    <property type="term" value="C:nucleus"/>
    <property type="evidence" value="ECO:0007669"/>
    <property type="project" value="UniProtKB-SubCell"/>
</dbReference>
<feature type="region of interest" description="Disordered" evidence="8">
    <location>
        <begin position="232"/>
        <end position="257"/>
    </location>
</feature>
<accession>A0A1V6Q7Q7</accession>
<evidence type="ECO:0000256" key="6">
    <source>
        <dbReference type="ARBA" id="ARBA00023242"/>
    </source>
</evidence>